<dbReference type="SUPFAM" id="SSF53448">
    <property type="entry name" value="Nucleotide-diphospho-sugar transferases"/>
    <property type="match status" value="1"/>
</dbReference>
<evidence type="ECO:0000313" key="4">
    <source>
        <dbReference type="Proteomes" id="UP001556220"/>
    </source>
</evidence>
<comment type="caution">
    <text evidence="3">The sequence shown here is derived from an EMBL/GenBank/DDBJ whole genome shotgun (WGS) entry which is preliminary data.</text>
</comment>
<reference evidence="3 4" key="1">
    <citation type="submission" date="2024-06" db="EMBL/GenBank/DDBJ databases">
        <authorList>
            <person name="Woo H."/>
        </authorList>
    </citation>
    <scope>NUCLEOTIDE SEQUENCE [LARGE SCALE GENOMIC DNA]</scope>
    <source>
        <strain evidence="3 4">Si-c</strain>
    </source>
</reference>
<dbReference type="InterPro" id="IPR029044">
    <property type="entry name" value="Nucleotide-diphossugar_trans"/>
</dbReference>
<dbReference type="Proteomes" id="UP001556220">
    <property type="component" value="Unassembled WGS sequence"/>
</dbReference>
<dbReference type="EMBL" id="JBFOHK010000006">
    <property type="protein sequence ID" value="MEW9573638.1"/>
    <property type="molecule type" value="Genomic_DNA"/>
</dbReference>
<dbReference type="PANTHER" id="PTHR43777:SF1">
    <property type="entry name" value="MOLYBDENUM COFACTOR CYTIDYLYLTRANSFERASE"/>
    <property type="match status" value="1"/>
</dbReference>
<proteinExistence type="predicted"/>
<dbReference type="PANTHER" id="PTHR43777">
    <property type="entry name" value="MOLYBDENUM COFACTOR CYTIDYLYLTRANSFERASE"/>
    <property type="match status" value="1"/>
</dbReference>
<evidence type="ECO:0000256" key="1">
    <source>
        <dbReference type="ARBA" id="ARBA00022842"/>
    </source>
</evidence>
<gene>
    <name evidence="3" type="ORF">ABQJ54_17940</name>
</gene>
<keyword evidence="3" id="KW-0808">Transferase</keyword>
<feature type="domain" description="MobA-like NTP transferase" evidence="2">
    <location>
        <begin position="13"/>
        <end position="174"/>
    </location>
</feature>
<dbReference type="RefSeq" id="WP_367855698.1">
    <property type="nucleotide sequence ID" value="NZ_JBFOHK010000006.1"/>
</dbReference>
<sequence>MNATPPRSKETVVVLLAAGEGRRFGALKQLAQIDGEPMVRRVARTLLRLHRPLLVMTGAGADAVAAALAGLPATCVPNPDWRDGLGASLGAGIRAVRDRFPDATAALVCLADHPLLDARALEMMFERHAQDPTRVFAADHAGEPGPPVLFPADCFPELAAWRGAEGAQAWLRRQDLRVERMSLDVTDVDTPADLDRVQQQLAYPLPKQKQAHS</sequence>
<dbReference type="Pfam" id="PF12804">
    <property type="entry name" value="NTP_transf_3"/>
    <property type="match status" value="1"/>
</dbReference>
<dbReference type="CDD" id="cd04182">
    <property type="entry name" value="GT_2_like_f"/>
    <property type="match status" value="1"/>
</dbReference>
<organism evidence="3 4">
    <name type="scientific">Rhodanobacter lycopersici</name>
    <dbReference type="NCBI Taxonomy" id="3162487"/>
    <lineage>
        <taxon>Bacteria</taxon>
        <taxon>Pseudomonadati</taxon>
        <taxon>Pseudomonadota</taxon>
        <taxon>Gammaproteobacteria</taxon>
        <taxon>Lysobacterales</taxon>
        <taxon>Rhodanobacteraceae</taxon>
        <taxon>Rhodanobacter</taxon>
    </lineage>
</organism>
<dbReference type="InterPro" id="IPR025877">
    <property type="entry name" value="MobA-like_NTP_Trfase"/>
</dbReference>
<evidence type="ECO:0000259" key="2">
    <source>
        <dbReference type="Pfam" id="PF12804"/>
    </source>
</evidence>
<accession>A0ABV3QIJ4</accession>
<keyword evidence="1" id="KW-0460">Magnesium</keyword>
<dbReference type="GO" id="GO:0016740">
    <property type="term" value="F:transferase activity"/>
    <property type="evidence" value="ECO:0007669"/>
    <property type="project" value="UniProtKB-KW"/>
</dbReference>
<keyword evidence="4" id="KW-1185">Reference proteome</keyword>
<evidence type="ECO:0000313" key="3">
    <source>
        <dbReference type="EMBL" id="MEW9573638.1"/>
    </source>
</evidence>
<dbReference type="Gene3D" id="3.90.550.10">
    <property type="entry name" value="Spore Coat Polysaccharide Biosynthesis Protein SpsA, Chain A"/>
    <property type="match status" value="1"/>
</dbReference>
<protein>
    <submittedName>
        <fullName evidence="3">NTP transferase domain-containing protein</fullName>
    </submittedName>
</protein>
<name>A0ABV3QIJ4_9GAMM</name>